<accession>A0A562LNJ6</accession>
<gene>
    <name evidence="2" type="ORF">IP93_02318</name>
</gene>
<dbReference type="EMBL" id="VLKP01000009">
    <property type="protein sequence ID" value="TWI09156.1"/>
    <property type="molecule type" value="Genomic_DNA"/>
</dbReference>
<keyword evidence="1" id="KW-0732">Signal</keyword>
<evidence type="ECO:0000313" key="2">
    <source>
        <dbReference type="EMBL" id="TWI09156.1"/>
    </source>
</evidence>
<name>A0A562LNJ6_9GAMM</name>
<keyword evidence="3" id="KW-1185">Reference proteome</keyword>
<reference evidence="2 3" key="1">
    <citation type="journal article" date="2015" name="Stand. Genomic Sci.">
        <title>Genomic Encyclopedia of Bacterial and Archaeal Type Strains, Phase III: the genomes of soil and plant-associated and newly described type strains.</title>
        <authorList>
            <person name="Whitman W.B."/>
            <person name="Woyke T."/>
            <person name="Klenk H.P."/>
            <person name="Zhou Y."/>
            <person name="Lilburn T.G."/>
            <person name="Beck B.J."/>
            <person name="De Vos P."/>
            <person name="Vandamme P."/>
            <person name="Eisen J.A."/>
            <person name="Garrity G."/>
            <person name="Hugenholtz P."/>
            <person name="Kyrpides N.C."/>
        </authorList>
    </citation>
    <scope>NUCLEOTIDE SEQUENCE [LARGE SCALE GENOMIC DNA]</scope>
    <source>
        <strain evidence="2 3">CGMCC 1.10136</strain>
    </source>
</reference>
<protein>
    <recommendedName>
        <fullName evidence="4">DUF4124 domain-containing protein</fullName>
    </recommendedName>
</protein>
<proteinExistence type="predicted"/>
<feature type="signal peptide" evidence="1">
    <location>
        <begin position="1"/>
        <end position="30"/>
    </location>
</feature>
<organism evidence="2 3">
    <name type="scientific">Aerolutibacter ruishenii</name>
    <dbReference type="NCBI Taxonomy" id="686800"/>
    <lineage>
        <taxon>Bacteria</taxon>
        <taxon>Pseudomonadati</taxon>
        <taxon>Pseudomonadota</taxon>
        <taxon>Gammaproteobacteria</taxon>
        <taxon>Lysobacterales</taxon>
        <taxon>Lysobacteraceae</taxon>
        <taxon>Aerolutibacter</taxon>
    </lineage>
</organism>
<evidence type="ECO:0000313" key="3">
    <source>
        <dbReference type="Proteomes" id="UP000316471"/>
    </source>
</evidence>
<dbReference type="Proteomes" id="UP000316471">
    <property type="component" value="Unassembled WGS sequence"/>
</dbReference>
<feature type="chain" id="PRO_5021802192" description="DUF4124 domain-containing protein" evidence="1">
    <location>
        <begin position="31"/>
        <end position="217"/>
    </location>
</feature>
<sequence length="217" mass="23014">MRAMKMLPATAFTALTLLTASIPVAMPVNAGTGIQRCQSADGTTVYTDKPCSVHGASTAAMDADLLTRIAGEEAMAEAHYDLVDANQSLAPAVAPGRRSAAAGCARSATQLAMDLRGAFALGDINRIAESFQWAGMTHRQGQRGMERIDRLNDAPLVDVQYLDGTLGLAGLQLADASDTTIHDAGTGIMQLWFGEGGSQRIVDLEVRRYQGCYFVSF</sequence>
<evidence type="ECO:0008006" key="4">
    <source>
        <dbReference type="Google" id="ProtNLM"/>
    </source>
</evidence>
<comment type="caution">
    <text evidence="2">The sequence shown here is derived from an EMBL/GenBank/DDBJ whole genome shotgun (WGS) entry which is preliminary data.</text>
</comment>
<dbReference type="AlphaFoldDB" id="A0A562LNJ6"/>
<evidence type="ECO:0000256" key="1">
    <source>
        <dbReference type="SAM" id="SignalP"/>
    </source>
</evidence>